<keyword evidence="4" id="KW-0050">Antiport</keyword>
<feature type="transmembrane region" description="Helical" evidence="11">
    <location>
        <begin position="151"/>
        <end position="175"/>
    </location>
</feature>
<dbReference type="PANTHER" id="PTHR43562">
    <property type="entry name" value="NAPA-TYPE SODIUM/HYDROGEN ANTIPORTER"/>
    <property type="match status" value="1"/>
</dbReference>
<feature type="transmembrane region" description="Helical" evidence="11">
    <location>
        <begin position="364"/>
        <end position="383"/>
    </location>
</feature>
<feature type="transmembrane region" description="Helical" evidence="11">
    <location>
        <begin position="6"/>
        <end position="24"/>
    </location>
</feature>
<dbReference type="Proteomes" id="UP000824162">
    <property type="component" value="Unassembled WGS sequence"/>
</dbReference>
<reference evidence="13" key="1">
    <citation type="journal article" date="2021" name="PeerJ">
        <title>Extensive microbial diversity within the chicken gut microbiome revealed by metagenomics and culture.</title>
        <authorList>
            <person name="Gilroy R."/>
            <person name="Ravi A."/>
            <person name="Getino M."/>
            <person name="Pursley I."/>
            <person name="Horton D.L."/>
            <person name="Alikhan N.F."/>
            <person name="Baker D."/>
            <person name="Gharbi K."/>
            <person name="Hall N."/>
            <person name="Watson M."/>
            <person name="Adriaenssens E.M."/>
            <person name="Foster-Nyarko E."/>
            <person name="Jarju S."/>
            <person name="Secka A."/>
            <person name="Antonio M."/>
            <person name="Oren A."/>
            <person name="Chaudhuri R.R."/>
            <person name="La Ragione R."/>
            <person name="Hildebrand F."/>
            <person name="Pallen M.J."/>
        </authorList>
    </citation>
    <scope>NUCLEOTIDE SEQUENCE</scope>
    <source>
        <strain evidence="13">5790</strain>
    </source>
</reference>
<dbReference type="GO" id="GO:0006814">
    <property type="term" value="P:sodium ion transport"/>
    <property type="evidence" value="ECO:0007669"/>
    <property type="project" value="UniProtKB-KW"/>
</dbReference>
<dbReference type="GO" id="GO:0015297">
    <property type="term" value="F:antiporter activity"/>
    <property type="evidence" value="ECO:0007669"/>
    <property type="project" value="UniProtKB-KW"/>
</dbReference>
<evidence type="ECO:0000256" key="3">
    <source>
        <dbReference type="ARBA" id="ARBA00022448"/>
    </source>
</evidence>
<evidence type="ECO:0000256" key="2">
    <source>
        <dbReference type="ARBA" id="ARBA00005551"/>
    </source>
</evidence>
<evidence type="ECO:0000256" key="1">
    <source>
        <dbReference type="ARBA" id="ARBA00004141"/>
    </source>
</evidence>
<keyword evidence="5 11" id="KW-0812">Transmembrane</keyword>
<feature type="transmembrane region" description="Helical" evidence="11">
    <location>
        <begin position="117"/>
        <end position="139"/>
    </location>
</feature>
<protein>
    <submittedName>
        <fullName evidence="13">Cation:proton antiporter</fullName>
    </submittedName>
</protein>
<evidence type="ECO:0000256" key="10">
    <source>
        <dbReference type="ARBA" id="ARBA00023201"/>
    </source>
</evidence>
<feature type="transmembrane region" description="Helical" evidence="11">
    <location>
        <begin position="181"/>
        <end position="205"/>
    </location>
</feature>
<evidence type="ECO:0000256" key="4">
    <source>
        <dbReference type="ARBA" id="ARBA00022449"/>
    </source>
</evidence>
<keyword evidence="3" id="KW-0813">Transport</keyword>
<feature type="transmembrane region" description="Helical" evidence="11">
    <location>
        <begin position="295"/>
        <end position="319"/>
    </location>
</feature>
<accession>A0A9D1TLJ0</accession>
<evidence type="ECO:0000256" key="9">
    <source>
        <dbReference type="ARBA" id="ARBA00023136"/>
    </source>
</evidence>
<evidence type="ECO:0000256" key="5">
    <source>
        <dbReference type="ARBA" id="ARBA00022692"/>
    </source>
</evidence>
<evidence type="ECO:0000256" key="6">
    <source>
        <dbReference type="ARBA" id="ARBA00022989"/>
    </source>
</evidence>
<comment type="caution">
    <text evidence="13">The sequence shown here is derived from an EMBL/GenBank/DDBJ whole genome shotgun (WGS) entry which is preliminary data.</text>
</comment>
<keyword evidence="10" id="KW-0739">Sodium transport</keyword>
<proteinExistence type="inferred from homology"/>
<comment type="subcellular location">
    <subcellularLocation>
        <location evidence="1">Membrane</location>
        <topology evidence="1">Multi-pass membrane protein</topology>
    </subcellularLocation>
</comment>
<evidence type="ECO:0000259" key="12">
    <source>
        <dbReference type="Pfam" id="PF00999"/>
    </source>
</evidence>
<organism evidence="13 14">
    <name type="scientific">Candidatus Monoglobus merdigallinarum</name>
    <dbReference type="NCBI Taxonomy" id="2838698"/>
    <lineage>
        <taxon>Bacteria</taxon>
        <taxon>Bacillati</taxon>
        <taxon>Bacillota</taxon>
        <taxon>Clostridia</taxon>
        <taxon>Monoglobales</taxon>
        <taxon>Monoglobaceae</taxon>
        <taxon>Monoglobus</taxon>
    </lineage>
</organism>
<reference evidence="13" key="2">
    <citation type="submission" date="2021-04" db="EMBL/GenBank/DDBJ databases">
        <authorList>
            <person name="Gilroy R."/>
        </authorList>
    </citation>
    <scope>NUCLEOTIDE SEQUENCE</scope>
    <source>
        <strain evidence="13">5790</strain>
    </source>
</reference>
<dbReference type="InterPro" id="IPR038770">
    <property type="entry name" value="Na+/solute_symporter_sf"/>
</dbReference>
<feature type="transmembrane region" description="Helical" evidence="11">
    <location>
        <begin position="55"/>
        <end position="72"/>
    </location>
</feature>
<dbReference type="GO" id="GO:0016020">
    <property type="term" value="C:membrane"/>
    <property type="evidence" value="ECO:0007669"/>
    <property type="project" value="UniProtKB-SubCell"/>
</dbReference>
<dbReference type="AlphaFoldDB" id="A0A9D1TLJ0"/>
<dbReference type="InterPro" id="IPR006153">
    <property type="entry name" value="Cation/H_exchanger_TM"/>
</dbReference>
<keyword evidence="9 11" id="KW-0472">Membrane</keyword>
<keyword evidence="6 11" id="KW-1133">Transmembrane helix</keyword>
<feature type="transmembrane region" description="Helical" evidence="11">
    <location>
        <begin position="84"/>
        <end position="105"/>
    </location>
</feature>
<dbReference type="GO" id="GO:1902600">
    <property type="term" value="P:proton transmembrane transport"/>
    <property type="evidence" value="ECO:0007669"/>
    <property type="project" value="InterPro"/>
</dbReference>
<dbReference type="Gene3D" id="1.20.1530.20">
    <property type="match status" value="1"/>
</dbReference>
<comment type="similarity">
    <text evidence="2">Belongs to the monovalent cation:proton antiporter 2 (CPA2) transporter (TC 2.A.37) family.</text>
</comment>
<evidence type="ECO:0000313" key="13">
    <source>
        <dbReference type="EMBL" id="HIV85845.1"/>
    </source>
</evidence>
<feature type="transmembrane region" description="Helical" evidence="11">
    <location>
        <begin position="31"/>
        <end position="49"/>
    </location>
</feature>
<sequence length="450" mass="48852">MDYKYLIDLAIILLSTKVLGLLTRRIQMPQVVGALLAGLILGPACLGVLHTSDFITAVSEIGVIVLMFSAGMETDIKELRKCGIASTVIAVMGVIVPLLGGWLLAHFFNKSGDPNTMLQNIFVGVILTATSVSISVETLKELGKLSTHSGNAILGAALIDDVLGIIALTIITSFADSSVSLGMVLLKIGLFFVFCIVVAFVFIKLVRPWMNNYGKDLKRFGIWAFVFCLVMSYCAEHFFGVSDITGAFVAGLILSGTKRTSYIISKFDTLSFMLLSPVFFASVGLKVTIDSMSTSIIVFTLLLTLVAILSKIIGCGVGAKMCGYTNLQSTKIGIGMISRGEVALIVASKGAALGLMVPEFFAPIIIVVVATTIITPIFLKLIYKYQAAHYEDPIVSTPLVERMEEKARLDYLAQKASFDQAKNLAKRERDERINEYNKKYGLDLKSDDFK</sequence>
<evidence type="ECO:0000313" key="14">
    <source>
        <dbReference type="Proteomes" id="UP000824162"/>
    </source>
</evidence>
<keyword evidence="7" id="KW-0915">Sodium</keyword>
<dbReference type="EMBL" id="DXIJ01000066">
    <property type="protein sequence ID" value="HIV85845.1"/>
    <property type="molecule type" value="Genomic_DNA"/>
</dbReference>
<feature type="domain" description="Cation/H+ exchanger transmembrane" evidence="12">
    <location>
        <begin position="15"/>
        <end position="380"/>
    </location>
</feature>
<evidence type="ECO:0000256" key="8">
    <source>
        <dbReference type="ARBA" id="ARBA00023065"/>
    </source>
</evidence>
<feature type="transmembrane region" description="Helical" evidence="11">
    <location>
        <begin position="217"/>
        <end position="233"/>
    </location>
</feature>
<feature type="transmembrane region" description="Helical" evidence="11">
    <location>
        <begin position="269"/>
        <end position="289"/>
    </location>
</feature>
<keyword evidence="8" id="KW-0406">Ion transport</keyword>
<gene>
    <name evidence="13" type="ORF">H9900_03435</name>
</gene>
<name>A0A9D1TLJ0_9FIRM</name>
<dbReference type="Pfam" id="PF00999">
    <property type="entry name" value="Na_H_Exchanger"/>
    <property type="match status" value="1"/>
</dbReference>
<dbReference type="PANTHER" id="PTHR43562:SF3">
    <property type="entry name" value="SODIUM ION_PROTON EXCHANGER (EUROFUNG)"/>
    <property type="match status" value="1"/>
</dbReference>
<evidence type="ECO:0000256" key="11">
    <source>
        <dbReference type="SAM" id="Phobius"/>
    </source>
</evidence>
<evidence type="ECO:0000256" key="7">
    <source>
        <dbReference type="ARBA" id="ARBA00023053"/>
    </source>
</evidence>